<dbReference type="Proteomes" id="UP000095563">
    <property type="component" value="Unassembled WGS sequence"/>
</dbReference>
<organism evidence="1 2">
    <name type="scientific">Clostridium baratii</name>
    <dbReference type="NCBI Taxonomy" id="1561"/>
    <lineage>
        <taxon>Bacteria</taxon>
        <taxon>Bacillati</taxon>
        <taxon>Bacillota</taxon>
        <taxon>Clostridia</taxon>
        <taxon>Eubacteriales</taxon>
        <taxon>Clostridiaceae</taxon>
        <taxon>Clostridium</taxon>
    </lineage>
</organism>
<dbReference type="AlphaFoldDB" id="A0A174QWL4"/>
<protein>
    <submittedName>
        <fullName evidence="1">Uncharacterized protein</fullName>
    </submittedName>
</protein>
<dbReference type="RefSeq" id="WP_155499126.1">
    <property type="nucleotide sequence ID" value="NZ_CZBO01000001.1"/>
</dbReference>
<proteinExistence type="predicted"/>
<evidence type="ECO:0000313" key="2">
    <source>
        <dbReference type="Proteomes" id="UP000095563"/>
    </source>
</evidence>
<accession>A0A174QWL4</accession>
<gene>
    <name evidence="1" type="ORF">ERS852568_00665</name>
</gene>
<reference evidence="1 2" key="1">
    <citation type="submission" date="2015-09" db="EMBL/GenBank/DDBJ databases">
        <authorList>
            <consortium name="Pathogen Informatics"/>
        </authorList>
    </citation>
    <scope>NUCLEOTIDE SEQUENCE [LARGE SCALE GENOMIC DNA]</scope>
    <source>
        <strain evidence="1 2">2789STDY5834956</strain>
    </source>
</reference>
<name>A0A174QWL4_9CLOT</name>
<sequence length="50" mass="5998">MGEKINLSFKDTIEEKELREWIEVNSKIIGKAPFIKQVLYKEMLREKSKE</sequence>
<dbReference type="EMBL" id="CZBO01000001">
    <property type="protein sequence ID" value="CUP75255.1"/>
    <property type="molecule type" value="Genomic_DNA"/>
</dbReference>
<evidence type="ECO:0000313" key="1">
    <source>
        <dbReference type="EMBL" id="CUP75255.1"/>
    </source>
</evidence>